<proteinExistence type="predicted"/>
<dbReference type="OrthoDB" id="4037793at2759"/>
<dbReference type="Pfam" id="PF05204">
    <property type="entry name" value="Hom_end"/>
    <property type="match status" value="2"/>
</dbReference>
<dbReference type="GO" id="GO:0003677">
    <property type="term" value="F:DNA binding"/>
    <property type="evidence" value="ECO:0007669"/>
    <property type="project" value="InterPro"/>
</dbReference>
<dbReference type="InterPro" id="IPR007869">
    <property type="entry name" value="Homing_endonuc_PI-Sce"/>
</dbReference>
<evidence type="ECO:0000313" key="3">
    <source>
        <dbReference type="Proteomes" id="UP000196158"/>
    </source>
</evidence>
<dbReference type="PROSITE" id="PS50819">
    <property type="entry name" value="INTEIN_ENDONUCLEASE"/>
    <property type="match status" value="1"/>
</dbReference>
<dbReference type="SUPFAM" id="SSF55608">
    <property type="entry name" value="Homing endonucleases"/>
    <property type="match status" value="2"/>
</dbReference>
<keyword evidence="2" id="KW-0255">Endonuclease</keyword>
<reference evidence="2 3" key="1">
    <citation type="submission" date="2017-04" db="EMBL/GenBank/DDBJ databases">
        <authorList>
            <person name="Afonso C.L."/>
            <person name="Miller P.J."/>
            <person name="Scott M.A."/>
            <person name="Spackman E."/>
            <person name="Goraichik I."/>
            <person name="Dimitrov K.M."/>
            <person name="Suarez D.L."/>
            <person name="Swayne D.E."/>
        </authorList>
    </citation>
    <scope>NUCLEOTIDE SEQUENCE [LARGE SCALE GENOMIC DNA]</scope>
</reference>
<accession>A0A1X7R6R5</accession>
<dbReference type="InterPro" id="IPR027434">
    <property type="entry name" value="Homing_endonucl"/>
</dbReference>
<dbReference type="GO" id="GO:0004519">
    <property type="term" value="F:endonuclease activity"/>
    <property type="evidence" value="ECO:0007669"/>
    <property type="project" value="UniProtKB-KW"/>
</dbReference>
<dbReference type="InterPro" id="IPR004042">
    <property type="entry name" value="Intein_endonuc_central"/>
</dbReference>
<protein>
    <submittedName>
        <fullName evidence="2">Similar to Saccharomyces cerevisiae YDL227C HO te-specific endonuclease required for gene conversion at the MAT locus (Homothallic switching) through the generation of a ds DNA break</fullName>
    </submittedName>
</protein>
<dbReference type="Pfam" id="PF05203">
    <property type="entry name" value="Hom_end_hint"/>
    <property type="match status" value="1"/>
</dbReference>
<evidence type="ECO:0000313" key="2">
    <source>
        <dbReference type="EMBL" id="SMN21347.1"/>
    </source>
</evidence>
<dbReference type="AlphaFoldDB" id="A0A1X7R6R5"/>
<keyword evidence="2" id="KW-0540">Nuclease</keyword>
<organism evidence="2 3">
    <name type="scientific">Maudiozyma saulgeensis</name>
    <dbReference type="NCBI Taxonomy" id="1789683"/>
    <lineage>
        <taxon>Eukaryota</taxon>
        <taxon>Fungi</taxon>
        <taxon>Dikarya</taxon>
        <taxon>Ascomycota</taxon>
        <taxon>Saccharomycotina</taxon>
        <taxon>Saccharomycetes</taxon>
        <taxon>Saccharomycetales</taxon>
        <taxon>Saccharomycetaceae</taxon>
        <taxon>Maudiozyma</taxon>
    </lineage>
</organism>
<gene>
    <name evidence="2" type="ORF">KASA_0L04180G</name>
</gene>
<dbReference type="STRING" id="1789683.A0A1X7R6R5"/>
<keyword evidence="2" id="KW-0378">Hydrolase</keyword>
<dbReference type="InterPro" id="IPR007868">
    <property type="entry name" value="Hom_end_hint"/>
</dbReference>
<dbReference type="InterPro" id="IPR036844">
    <property type="entry name" value="Hint_dom_sf"/>
</dbReference>
<dbReference type="PRINTS" id="PR00379">
    <property type="entry name" value="INTEIN"/>
</dbReference>
<dbReference type="SUPFAM" id="SSF51294">
    <property type="entry name" value="Hedgehog/intein (Hint) domain"/>
    <property type="match status" value="1"/>
</dbReference>
<dbReference type="GO" id="GO:0016539">
    <property type="term" value="P:intein-mediated protein splicing"/>
    <property type="evidence" value="ECO:0007669"/>
    <property type="project" value="InterPro"/>
</dbReference>
<dbReference type="EMBL" id="FXLY01000007">
    <property type="protein sequence ID" value="SMN21347.1"/>
    <property type="molecule type" value="Genomic_DNA"/>
</dbReference>
<keyword evidence="3" id="KW-1185">Reference proteome</keyword>
<name>A0A1X7R6R5_9SACH</name>
<feature type="domain" description="DOD-type homing endonuclease" evidence="1">
    <location>
        <begin position="214"/>
        <end position="369"/>
    </location>
</feature>
<dbReference type="Gene3D" id="3.10.28.10">
    <property type="entry name" value="Homing endonucleases"/>
    <property type="match status" value="2"/>
</dbReference>
<dbReference type="InterPro" id="IPR006142">
    <property type="entry name" value="INTEIN"/>
</dbReference>
<dbReference type="Proteomes" id="UP000196158">
    <property type="component" value="Unassembled WGS sequence"/>
</dbReference>
<dbReference type="Gene3D" id="2.170.16.10">
    <property type="entry name" value="Hedgehog/Intein (Hint) domain"/>
    <property type="match status" value="1"/>
</dbReference>
<sequence length="580" mass="65798">MFEEGTQITMADGSIEDIHNIMEGSMVMCDDGAATRVTSIFRDIQTTYVLSQRTKHRKIETNATSLRPSCTKVDGILEVRCSLGHTINLTLFTKPTFEKSFKFNQVLVRWVKLVDIVTSDNRIINIPKYHNKKFPLDDVGILEAHTYLENILVQNNKPLSFDIEVRDLDYLDAQTRSRSKLCFKPVLSGNGRLSEFLTGQRHLNTLSVQNMAWLLGLWIGDGTTVRPEISVDSLDVSLMDALIELCEPWGIYPGYTDSVIPLRAKHVKLYYGKKPANRKYYQNCKTNNPFWKAVTNLDFKNREDGSKEIPQFLCGDDIEIREAFLAGLIDADGYVAKELSQSGKYQVNIQTIYPSVMKGIVNIARSLGINATVTTKPERIAIIKGKEVHCKLTYDCGITGNTALQNILSYCRSGHKIRPKPALVDRGPTHFTFNDNKRGLNHVYSLKLENSKKILLGNKMSLNTCKSNCMSEQKKLSKTKNLKQCLACQYVGIGRFYRDWTGKNKLCSRCYSRYKFSGYRCESCNFVPDSREIKRKSTQVDKTLIGLSVNEKLGCSHCTGILMYDTIRGPNRQMQMIHAM</sequence>
<evidence type="ECO:0000259" key="1">
    <source>
        <dbReference type="PROSITE" id="PS50819"/>
    </source>
</evidence>